<feature type="region of interest" description="Disordered" evidence="1">
    <location>
        <begin position="574"/>
        <end position="630"/>
    </location>
</feature>
<gene>
    <name evidence="2" type="ORF">CCMP2556_LOCUS38757</name>
</gene>
<evidence type="ECO:0000313" key="3">
    <source>
        <dbReference type="Proteomes" id="UP001642484"/>
    </source>
</evidence>
<feature type="region of interest" description="Disordered" evidence="1">
    <location>
        <begin position="389"/>
        <end position="417"/>
    </location>
</feature>
<proteinExistence type="predicted"/>
<comment type="caution">
    <text evidence="2">The sequence shown here is derived from an EMBL/GenBank/DDBJ whole genome shotgun (WGS) entry which is preliminary data.</text>
</comment>
<name>A0ABP0PSP0_9DINO</name>
<reference evidence="2 3" key="1">
    <citation type="submission" date="2024-02" db="EMBL/GenBank/DDBJ databases">
        <authorList>
            <person name="Chen Y."/>
            <person name="Shah S."/>
            <person name="Dougan E. K."/>
            <person name="Thang M."/>
            <person name="Chan C."/>
        </authorList>
    </citation>
    <scope>NUCLEOTIDE SEQUENCE [LARGE SCALE GENOMIC DNA]</scope>
</reference>
<evidence type="ECO:0000256" key="1">
    <source>
        <dbReference type="SAM" id="MobiDB-lite"/>
    </source>
</evidence>
<feature type="compositionally biased region" description="Basic and acidic residues" evidence="1">
    <location>
        <begin position="601"/>
        <end position="612"/>
    </location>
</feature>
<dbReference type="EMBL" id="CAXAMN010023583">
    <property type="protein sequence ID" value="CAK9078622.1"/>
    <property type="molecule type" value="Genomic_DNA"/>
</dbReference>
<keyword evidence="3" id="KW-1185">Reference proteome</keyword>
<evidence type="ECO:0000313" key="2">
    <source>
        <dbReference type="EMBL" id="CAK9078622.1"/>
    </source>
</evidence>
<feature type="compositionally biased region" description="Pro residues" evidence="1">
    <location>
        <begin position="399"/>
        <end position="417"/>
    </location>
</feature>
<dbReference type="Proteomes" id="UP001642484">
    <property type="component" value="Unassembled WGS sequence"/>
</dbReference>
<protein>
    <submittedName>
        <fullName evidence="2">Uncharacterized protein</fullName>
    </submittedName>
</protein>
<accession>A0ABP0PSP0</accession>
<sequence>MLWSAYTTFEPEVIFGSPRCKFWSIAASRRDRHQLLQDREKDRSALVFLQRLYAEQVKKSRGYLLEQPLSSAMWEESVMAENKKFPGWRKHRRTDQCAFGAVDELRKPVLKATGIEANLKLRLSLRRCNGHNGMPHAPLQGQHQGKNRTAMAAVYPTRFCKALIQDIIQWFQKRNILHMRLVDSWTYHQVLYKCERCKFGRAATADMERSFIPGECRHGRMFKEPSAAPSAASSPTADFQRGIRAHGGMSQVEIQVPDSMEFTAEDKLYLKGLLCQLVNDSMTIFDEVTDGNYSRWIEDPILMTIVRSCLRKILYVHGVYIILHPFAKAFPEPKLRAELCPLRLICRGTYKSWTVHPLEDLREMSPAQQREAIEEPDWMITFFGDVREPTSTRRSSPATPAPVTPAPGTPMPGTPAPLMPVPATPMPPAEETSQALVPVDDAPLQMMAMIEAAQPYKQHFLGYKLILRHDGAHWKNIPSTPTEAQQKILSAFGQWEEWAQHPVHGVLYGQACHTLHPLPHTRGTILTWLKGTSDYIKIHKEDDNSMKLKDEYGQRWESLCVMYIFYYPTSTEMAPAETPHGDEVQSAPAQAPPHDPQAPVETERDIDCELPRKRGSATTDPPLPDPDPKKAKFDVAHNITTELQNLHTLQWMIDRKRFFRLHNEAFWSETYYVPRWFNKITREMVTQKSQMLHEKAKERGTYLVHLASSKKRHFYLDLSNGGRYMSVTAEDTISETDLAEIWPLVEEADGKEMAQFVEEKAFAKIKLSDDGYKIDQTEFATKLKPSTNPPGDDERALTASEVTDLHSKPSASKENCQSTIYSAELSSWNTKDPEFRWIFIDFLYGTTKAELYSCAFRCCSKDACTWQPDHRLVCIWHDSVQAAAACMSFTCRTEHIPSLDPSLQPTLVAVYGCQPWTLEGLNEAREIHEASGMRCSSAEVILGWSLSTLGVQNLDLCREAQATRQPPRMVRSCGAAAKRSLGERWTTQTRLKDPEEIRKWTKQFVKFREFNIKQDRRHARPLHWPSLHLDRGVRTDGWDRSGASGPERGHLRAWARLPGYTEKRAEKGTSLLLPERIQMLSDPDAPPRPEDGSGEVNGCSAFESGVASADFRITFEVLPGTPLGEGVEGSFFTAANLLKMPFSCEGGMFQRLQRLQMDLLLRTGLQPFAGVLRAAPCLKRLGTISLPLFRLLEPARDAFKLEEVVLAMEIEDCLSLFNMLVPLSMTGNRCTLRRLSLHLQAPDGLLPPKEEVEGFLCSGFLCLSECLAEQSFIHFTQSQEQLVETVFFQLPFAAPEFFSADFASCGPQGPTSTPLSRPLQRMDALPEQRPSGTLISGRLRPSMAESWMNSTMRR</sequence>
<organism evidence="2 3">
    <name type="scientific">Durusdinium trenchii</name>
    <dbReference type="NCBI Taxonomy" id="1381693"/>
    <lineage>
        <taxon>Eukaryota</taxon>
        <taxon>Sar</taxon>
        <taxon>Alveolata</taxon>
        <taxon>Dinophyceae</taxon>
        <taxon>Suessiales</taxon>
        <taxon>Symbiodiniaceae</taxon>
        <taxon>Durusdinium</taxon>
    </lineage>
</organism>